<accession>A0A5N6SJT7</accession>
<feature type="transmembrane region" description="Helical" evidence="1">
    <location>
        <begin position="36"/>
        <end position="56"/>
    </location>
</feature>
<keyword evidence="1" id="KW-0472">Membrane</keyword>
<evidence type="ECO:0000256" key="1">
    <source>
        <dbReference type="SAM" id="Phobius"/>
    </source>
</evidence>
<dbReference type="AlphaFoldDB" id="A0A5N6SJT7"/>
<dbReference type="Proteomes" id="UP000325672">
    <property type="component" value="Unassembled WGS sequence"/>
</dbReference>
<evidence type="ECO:0000313" key="2">
    <source>
        <dbReference type="EMBL" id="KAE8134845.1"/>
    </source>
</evidence>
<reference evidence="2 3" key="1">
    <citation type="submission" date="2019-04" db="EMBL/GenBank/DDBJ databases">
        <title>Friends and foes A comparative genomics study of 23 Aspergillus species from section Flavi.</title>
        <authorList>
            <consortium name="DOE Joint Genome Institute"/>
            <person name="Kjaerbolling I."/>
            <person name="Vesth T."/>
            <person name="Frisvad J.C."/>
            <person name="Nybo J.L."/>
            <person name="Theobald S."/>
            <person name="Kildgaard S."/>
            <person name="Isbrandt T."/>
            <person name="Kuo A."/>
            <person name="Sato A."/>
            <person name="Lyhne E.K."/>
            <person name="Kogle M.E."/>
            <person name="Wiebenga A."/>
            <person name="Kun R.S."/>
            <person name="Lubbers R.J."/>
            <person name="Makela M.R."/>
            <person name="Barry K."/>
            <person name="Chovatia M."/>
            <person name="Clum A."/>
            <person name="Daum C."/>
            <person name="Haridas S."/>
            <person name="He G."/>
            <person name="LaButti K."/>
            <person name="Lipzen A."/>
            <person name="Mondo S."/>
            <person name="Riley R."/>
            <person name="Salamov A."/>
            <person name="Simmons B.A."/>
            <person name="Magnuson J.K."/>
            <person name="Henrissat B."/>
            <person name="Mortensen U.H."/>
            <person name="Larsen T.O."/>
            <person name="Devries R.P."/>
            <person name="Grigoriev I.V."/>
            <person name="Machida M."/>
            <person name="Baker S.E."/>
            <person name="Andersen M.R."/>
        </authorList>
    </citation>
    <scope>NUCLEOTIDE SEQUENCE [LARGE SCALE GENOMIC DNA]</scope>
    <source>
        <strain evidence="2 3">CBS 117625</strain>
    </source>
</reference>
<dbReference type="EMBL" id="ML743599">
    <property type="protein sequence ID" value="KAE8134845.1"/>
    <property type="molecule type" value="Genomic_DNA"/>
</dbReference>
<keyword evidence="1" id="KW-0812">Transmembrane</keyword>
<name>A0A5N6SJT7_ASPPS</name>
<protein>
    <submittedName>
        <fullName evidence="2">Uncharacterized protein</fullName>
    </submittedName>
</protein>
<dbReference type="GeneID" id="43639473"/>
<gene>
    <name evidence="2" type="ORF">BDV38DRAFT_253710</name>
</gene>
<keyword evidence="1" id="KW-1133">Transmembrane helix</keyword>
<feature type="non-terminal residue" evidence="2">
    <location>
        <position position="58"/>
    </location>
</feature>
<sequence>MKHSCLVTTHRFEFQTSNNLYCFISRAFRMFHMWSILRHSSVCALVLGGEIFRLFLAG</sequence>
<keyword evidence="3" id="KW-1185">Reference proteome</keyword>
<evidence type="ECO:0000313" key="3">
    <source>
        <dbReference type="Proteomes" id="UP000325672"/>
    </source>
</evidence>
<organism evidence="2 3">
    <name type="scientific">Aspergillus pseudotamarii</name>
    <dbReference type="NCBI Taxonomy" id="132259"/>
    <lineage>
        <taxon>Eukaryota</taxon>
        <taxon>Fungi</taxon>
        <taxon>Dikarya</taxon>
        <taxon>Ascomycota</taxon>
        <taxon>Pezizomycotina</taxon>
        <taxon>Eurotiomycetes</taxon>
        <taxon>Eurotiomycetidae</taxon>
        <taxon>Eurotiales</taxon>
        <taxon>Aspergillaceae</taxon>
        <taxon>Aspergillus</taxon>
        <taxon>Aspergillus subgen. Circumdati</taxon>
    </lineage>
</organism>
<proteinExistence type="predicted"/>
<dbReference type="RefSeq" id="XP_031910908.1">
    <property type="nucleotide sequence ID" value="XM_032055263.1"/>
</dbReference>